<feature type="binding site" evidence="13">
    <location>
        <position position="133"/>
    </location>
    <ligand>
        <name>sn-glycerol 3-phosphate</name>
        <dbReference type="ChEBI" id="CHEBI:57597"/>
    </ligand>
</feature>
<dbReference type="SUPFAM" id="SSF48179">
    <property type="entry name" value="6-phosphogluconate dehydrogenase C-terminal domain-like"/>
    <property type="match status" value="1"/>
</dbReference>
<dbReference type="GO" id="GO:0046167">
    <property type="term" value="P:glycerol-3-phosphate biosynthetic process"/>
    <property type="evidence" value="ECO:0007669"/>
    <property type="project" value="UniProtKB-UniRule"/>
</dbReference>
<evidence type="ECO:0000256" key="11">
    <source>
        <dbReference type="ARBA" id="ARBA00069372"/>
    </source>
</evidence>
<comment type="caution">
    <text evidence="13">Lacks conserved residue(s) required for the propagation of feature annotation.</text>
</comment>
<keyword evidence="7 13" id="KW-0594">Phospholipid biosynthesis</keyword>
<reference evidence="20 21" key="1">
    <citation type="submission" date="2013-04" db="EMBL/GenBank/DDBJ databases">
        <title>Oceanococcus atlanticus 22II-S10r2 Genome Sequencing.</title>
        <authorList>
            <person name="Lai Q."/>
            <person name="Li G."/>
            <person name="Shao Z."/>
        </authorList>
    </citation>
    <scope>NUCLEOTIDE SEQUENCE [LARGE SCALE GENOMIC DNA]</scope>
    <source>
        <strain evidence="20 21">22II-S10r2</strain>
    </source>
</reference>
<evidence type="ECO:0000256" key="12">
    <source>
        <dbReference type="ARBA" id="ARBA00080511"/>
    </source>
</evidence>
<dbReference type="STRING" id="1317117.ATO7_14593"/>
<feature type="binding site" evidence="16">
    <location>
        <begin position="8"/>
        <end position="13"/>
    </location>
    <ligand>
        <name>NAD(+)</name>
        <dbReference type="ChEBI" id="CHEBI:57540"/>
    </ligand>
</feature>
<feature type="binding site" evidence="15">
    <location>
        <position position="105"/>
    </location>
    <ligand>
        <name>substrate</name>
    </ligand>
</feature>
<organism evidence="20 21">
    <name type="scientific">Oceanococcus atlanticus</name>
    <dbReference type="NCBI Taxonomy" id="1317117"/>
    <lineage>
        <taxon>Bacteria</taxon>
        <taxon>Pseudomonadati</taxon>
        <taxon>Pseudomonadota</taxon>
        <taxon>Gammaproteobacteria</taxon>
        <taxon>Chromatiales</taxon>
        <taxon>Oceanococcaceae</taxon>
        <taxon>Oceanococcus</taxon>
    </lineage>
</organism>
<feature type="binding site" evidence="16">
    <location>
        <position position="137"/>
    </location>
    <ligand>
        <name>NAD(+)</name>
        <dbReference type="ChEBI" id="CHEBI:57540"/>
    </ligand>
</feature>
<dbReference type="UniPathway" id="UPA00940"/>
<evidence type="ECO:0000256" key="15">
    <source>
        <dbReference type="PIRSR" id="PIRSR000114-2"/>
    </source>
</evidence>
<feature type="binding site" evidence="15">
    <location>
        <begin position="252"/>
        <end position="253"/>
    </location>
    <ligand>
        <name>substrate</name>
    </ligand>
</feature>
<dbReference type="NCBIfam" id="NF000940">
    <property type="entry name" value="PRK00094.1-2"/>
    <property type="match status" value="1"/>
</dbReference>
<feature type="binding site" evidence="13">
    <location>
        <position position="105"/>
    </location>
    <ligand>
        <name>sn-glycerol 3-phosphate</name>
        <dbReference type="ChEBI" id="CHEBI:57597"/>
    </ligand>
</feature>
<dbReference type="Gene3D" id="3.40.50.720">
    <property type="entry name" value="NAD(P)-binding Rossmann-like Domain"/>
    <property type="match status" value="1"/>
</dbReference>
<dbReference type="FunFam" id="1.10.1040.10:FF:000001">
    <property type="entry name" value="Glycerol-3-phosphate dehydrogenase [NAD(P)+]"/>
    <property type="match status" value="1"/>
</dbReference>
<dbReference type="InterPro" id="IPR011128">
    <property type="entry name" value="G3P_DH_NAD-dep_N"/>
</dbReference>
<evidence type="ECO:0000256" key="3">
    <source>
        <dbReference type="ARBA" id="ARBA00022857"/>
    </source>
</evidence>
<dbReference type="InterPro" id="IPR008927">
    <property type="entry name" value="6-PGluconate_DH-like_C_sf"/>
</dbReference>
<name>A0A1Y1SAM8_9GAMM</name>
<keyword evidence="4 13" id="KW-0560">Oxidoreductase</keyword>
<proteinExistence type="inferred from homology"/>
<dbReference type="Pfam" id="PF01210">
    <property type="entry name" value="NAD_Gly3P_dh_N"/>
    <property type="match status" value="1"/>
</dbReference>
<keyword evidence="21" id="KW-1185">Reference proteome</keyword>
<feature type="binding site" evidence="13">
    <location>
        <position position="241"/>
    </location>
    <ligand>
        <name>sn-glycerol 3-phosphate</name>
        <dbReference type="ChEBI" id="CHEBI:57597"/>
    </ligand>
</feature>
<evidence type="ECO:0000256" key="7">
    <source>
        <dbReference type="ARBA" id="ARBA00023209"/>
    </source>
</evidence>
<comment type="catalytic activity">
    <reaction evidence="13">
        <text>sn-glycerol 3-phosphate + NAD(+) = dihydroxyacetone phosphate + NADH + H(+)</text>
        <dbReference type="Rhea" id="RHEA:11092"/>
        <dbReference type="ChEBI" id="CHEBI:15378"/>
        <dbReference type="ChEBI" id="CHEBI:57540"/>
        <dbReference type="ChEBI" id="CHEBI:57597"/>
        <dbReference type="ChEBI" id="CHEBI:57642"/>
        <dbReference type="ChEBI" id="CHEBI:57945"/>
        <dbReference type="EC" id="1.1.1.94"/>
    </reaction>
</comment>
<comment type="subcellular location">
    <subcellularLocation>
        <location evidence="13">Cytoplasm</location>
    </subcellularLocation>
</comment>
<keyword evidence="13" id="KW-0547">Nucleotide-binding</keyword>
<feature type="binding site" evidence="13">
    <location>
        <position position="49"/>
    </location>
    <ligand>
        <name>NADPH</name>
        <dbReference type="ChEBI" id="CHEBI:57783"/>
    </ligand>
</feature>
<evidence type="ECO:0000256" key="1">
    <source>
        <dbReference type="ARBA" id="ARBA00011009"/>
    </source>
</evidence>
<dbReference type="Proteomes" id="UP000192342">
    <property type="component" value="Unassembled WGS sequence"/>
</dbReference>
<dbReference type="NCBIfam" id="NF000942">
    <property type="entry name" value="PRK00094.1-4"/>
    <property type="match status" value="1"/>
</dbReference>
<feature type="binding site" evidence="13">
    <location>
        <position position="252"/>
    </location>
    <ligand>
        <name>sn-glycerol 3-phosphate</name>
        <dbReference type="ChEBI" id="CHEBI:57597"/>
    </ligand>
</feature>
<dbReference type="PIRSF" id="PIRSF000114">
    <property type="entry name" value="Glycerol-3-P_dh"/>
    <property type="match status" value="1"/>
</dbReference>
<feature type="domain" description="Glycerol-3-phosphate dehydrogenase NAD-dependent N-terminal" evidence="18">
    <location>
        <begin position="3"/>
        <end position="155"/>
    </location>
</feature>
<feature type="binding site" evidence="13">
    <location>
        <position position="253"/>
    </location>
    <ligand>
        <name>sn-glycerol 3-phosphate</name>
        <dbReference type="ChEBI" id="CHEBI:57597"/>
    </ligand>
</feature>
<feature type="active site" description="Proton acceptor" evidence="13 14">
    <location>
        <position position="188"/>
    </location>
</feature>
<keyword evidence="2 13" id="KW-0444">Lipid biosynthesis</keyword>
<dbReference type="RefSeq" id="WP_146680384.1">
    <property type="nucleotide sequence ID" value="NZ_AQQV01000004.1"/>
</dbReference>
<keyword evidence="8 13" id="KW-1208">Phospholipid metabolism</keyword>
<evidence type="ECO:0000256" key="16">
    <source>
        <dbReference type="PIRSR" id="PIRSR000114-3"/>
    </source>
</evidence>
<comment type="similarity">
    <text evidence="1 13 17">Belongs to the NAD-dependent glycerol-3-phosphate dehydrogenase family.</text>
</comment>
<dbReference type="EMBL" id="AQQV01000004">
    <property type="protein sequence ID" value="ORE85459.1"/>
    <property type="molecule type" value="Genomic_DNA"/>
</dbReference>
<evidence type="ECO:0000313" key="21">
    <source>
        <dbReference type="Proteomes" id="UP000192342"/>
    </source>
</evidence>
<evidence type="ECO:0000313" key="20">
    <source>
        <dbReference type="EMBL" id="ORE85459.1"/>
    </source>
</evidence>
<feature type="binding site" evidence="16">
    <location>
        <position position="252"/>
    </location>
    <ligand>
        <name>NAD(+)</name>
        <dbReference type="ChEBI" id="CHEBI:57540"/>
    </ligand>
</feature>
<feature type="binding site" evidence="13">
    <location>
        <position position="135"/>
    </location>
    <ligand>
        <name>sn-glycerol 3-phosphate</name>
        <dbReference type="ChEBI" id="CHEBI:57597"/>
    </ligand>
</feature>
<dbReference type="GO" id="GO:0046474">
    <property type="term" value="P:glycerophospholipid biosynthetic process"/>
    <property type="evidence" value="ECO:0007669"/>
    <property type="project" value="TreeGrafter"/>
</dbReference>
<evidence type="ECO:0000256" key="6">
    <source>
        <dbReference type="ARBA" id="ARBA00023098"/>
    </source>
</evidence>
<dbReference type="GO" id="GO:0005975">
    <property type="term" value="P:carbohydrate metabolic process"/>
    <property type="evidence" value="ECO:0007669"/>
    <property type="project" value="InterPro"/>
</dbReference>
<evidence type="ECO:0000256" key="13">
    <source>
        <dbReference type="HAMAP-Rule" id="MF_00394"/>
    </source>
</evidence>
<dbReference type="InterPro" id="IPR006109">
    <property type="entry name" value="G3P_DH_NAD-dep_C"/>
</dbReference>
<feature type="binding site" evidence="13">
    <location>
        <position position="137"/>
    </location>
    <ligand>
        <name>NADPH</name>
        <dbReference type="ChEBI" id="CHEBI:57783"/>
    </ligand>
</feature>
<keyword evidence="5 13" id="KW-0520">NAD</keyword>
<evidence type="ECO:0000256" key="10">
    <source>
        <dbReference type="ARBA" id="ARBA00066687"/>
    </source>
</evidence>
<dbReference type="GO" id="GO:0051287">
    <property type="term" value="F:NAD binding"/>
    <property type="evidence" value="ECO:0007669"/>
    <property type="project" value="InterPro"/>
</dbReference>
<dbReference type="SUPFAM" id="SSF51735">
    <property type="entry name" value="NAD(P)-binding Rossmann-fold domains"/>
    <property type="match status" value="1"/>
</dbReference>
<dbReference type="GO" id="GO:0046168">
    <property type="term" value="P:glycerol-3-phosphate catabolic process"/>
    <property type="evidence" value="ECO:0007669"/>
    <property type="project" value="InterPro"/>
</dbReference>
<comment type="catalytic activity">
    <reaction evidence="9">
        <text>sn-glycerol 3-phosphate + NADP(+) = dihydroxyacetone phosphate + NADPH + H(+)</text>
        <dbReference type="Rhea" id="RHEA:11096"/>
        <dbReference type="ChEBI" id="CHEBI:15378"/>
        <dbReference type="ChEBI" id="CHEBI:57597"/>
        <dbReference type="ChEBI" id="CHEBI:57642"/>
        <dbReference type="ChEBI" id="CHEBI:57783"/>
        <dbReference type="ChEBI" id="CHEBI:58349"/>
        <dbReference type="EC" id="1.1.1.94"/>
    </reaction>
    <physiologicalReaction direction="right-to-left" evidence="9">
        <dbReference type="Rhea" id="RHEA:11098"/>
    </physiologicalReaction>
</comment>
<feature type="binding site" evidence="13">
    <location>
        <position position="188"/>
    </location>
    <ligand>
        <name>sn-glycerol 3-phosphate</name>
        <dbReference type="ChEBI" id="CHEBI:57597"/>
    </ligand>
</feature>
<gene>
    <name evidence="13 20" type="primary">gpsA</name>
    <name evidence="20" type="ORF">ATO7_14593</name>
</gene>
<feature type="binding site" evidence="13">
    <location>
        <position position="32"/>
    </location>
    <ligand>
        <name>NADPH</name>
        <dbReference type="ChEBI" id="CHEBI:57783"/>
    </ligand>
</feature>
<feature type="binding site" evidence="13">
    <location>
        <position position="105"/>
    </location>
    <ligand>
        <name>NADPH</name>
        <dbReference type="ChEBI" id="CHEBI:57783"/>
    </ligand>
</feature>
<comment type="caution">
    <text evidence="20">The sequence shown here is derived from an EMBL/GenBank/DDBJ whole genome shotgun (WGS) entry which is preliminary data.</text>
</comment>
<dbReference type="OrthoDB" id="9812273at2"/>
<evidence type="ECO:0000259" key="19">
    <source>
        <dbReference type="Pfam" id="PF07479"/>
    </source>
</evidence>
<evidence type="ECO:0000256" key="9">
    <source>
        <dbReference type="ARBA" id="ARBA00052716"/>
    </source>
</evidence>
<evidence type="ECO:0000256" key="8">
    <source>
        <dbReference type="ARBA" id="ARBA00023264"/>
    </source>
</evidence>
<dbReference type="InterPro" id="IPR006168">
    <property type="entry name" value="G3P_DH_NAD-dep"/>
</dbReference>
<comment type="pathway">
    <text evidence="13">Membrane lipid metabolism; glycerophospholipid metabolism.</text>
</comment>
<feature type="domain" description="Glycerol-3-phosphate dehydrogenase NAD-dependent C-terminal" evidence="19">
    <location>
        <begin position="177"/>
        <end position="316"/>
    </location>
</feature>
<accession>A0A1Y1SAM8</accession>
<evidence type="ECO:0000256" key="4">
    <source>
        <dbReference type="ARBA" id="ARBA00023002"/>
    </source>
</evidence>
<dbReference type="PRINTS" id="PR00077">
    <property type="entry name" value="GPDHDRGNASE"/>
</dbReference>
<evidence type="ECO:0000259" key="18">
    <source>
        <dbReference type="Pfam" id="PF01210"/>
    </source>
</evidence>
<keyword evidence="6 13" id="KW-0443">Lipid metabolism</keyword>
<evidence type="ECO:0000256" key="5">
    <source>
        <dbReference type="ARBA" id="ARBA00023027"/>
    </source>
</evidence>
<keyword evidence="3 13" id="KW-0521">NADP</keyword>
<feature type="binding site" evidence="13">
    <location>
        <position position="252"/>
    </location>
    <ligand>
        <name>NADPH</name>
        <dbReference type="ChEBI" id="CHEBI:57783"/>
    </ligand>
</feature>
<dbReference type="InterPro" id="IPR013328">
    <property type="entry name" value="6PGD_dom2"/>
</dbReference>
<dbReference type="Pfam" id="PF07479">
    <property type="entry name" value="NAD_Gly3P_dh_C"/>
    <property type="match status" value="1"/>
</dbReference>
<dbReference type="PANTHER" id="PTHR11728">
    <property type="entry name" value="GLYCEROL-3-PHOSPHATE DEHYDROGENASE"/>
    <property type="match status" value="1"/>
</dbReference>
<protein>
    <recommendedName>
        <fullName evidence="11 13">Glycerol-3-phosphate dehydrogenase [NAD(P)+]</fullName>
        <ecNumber evidence="10 13">1.1.1.94</ecNumber>
    </recommendedName>
    <alternativeName>
        <fullName evidence="13">NAD(P)(+)-dependent glycerol-3-phosphate dehydrogenase</fullName>
    </alternativeName>
    <alternativeName>
        <fullName evidence="12 13">NAD(P)H-dependent dihydroxyacetone-phosphate reductase</fullName>
    </alternativeName>
</protein>
<dbReference type="GO" id="GO:0141153">
    <property type="term" value="F:glycerol-3-phosphate dehydrogenase (NADP+) activity"/>
    <property type="evidence" value="ECO:0007669"/>
    <property type="project" value="RHEA"/>
</dbReference>
<dbReference type="PANTHER" id="PTHR11728:SF1">
    <property type="entry name" value="GLYCEROL-3-PHOSPHATE DEHYDROGENASE [NAD(+)] 2, CHLOROPLASTIC"/>
    <property type="match status" value="1"/>
</dbReference>
<dbReference type="AlphaFoldDB" id="A0A1Y1SAM8"/>
<dbReference type="Gene3D" id="1.10.1040.10">
    <property type="entry name" value="N-(1-d-carboxylethyl)-l-norvaline Dehydrogenase, domain 2"/>
    <property type="match status" value="1"/>
</dbReference>
<feature type="binding site" evidence="13">
    <location>
        <position position="11"/>
    </location>
    <ligand>
        <name>NADPH</name>
        <dbReference type="ChEBI" id="CHEBI:57783"/>
    </ligand>
</feature>
<feature type="binding site" evidence="13">
    <location>
        <position position="251"/>
    </location>
    <ligand>
        <name>sn-glycerol 3-phosphate</name>
        <dbReference type="ChEBI" id="CHEBI:57597"/>
    </ligand>
</feature>
<sequence length="330" mass="34704">MTQIAVFGAGSYGTSLAIQLARNGCDTLLWGRDAAQLKQLAAERVNQRYLPGCDFPARLRVAESLEQAAAVSFWLLAVPSHALGPLVDTLKPLATGPRRVACASKGFEPETGRLAHEVVADGLGRVPFAIVSGPTFAKEVGRGLPSAITIASRTPGFAAETADALHGPGMRAYTSDDVIGVEVGGGVKNVIAIAVGAADGMGLGANTRALLITRGMREIMRLGEAMGGQAETLMGLSGMGDLVLTCTDDQSRNRRLGKAIGQGRDVDAAQQEIGQVVEGVRNAVEVNLLATRYKVEMPISQQVYRVLHEGVAVRQAFYELSSRPPGAESR</sequence>
<evidence type="ECO:0000256" key="17">
    <source>
        <dbReference type="RuleBase" id="RU000437"/>
    </source>
</evidence>
<dbReference type="HAMAP" id="MF_00394">
    <property type="entry name" value="NAD_Glyc3P_dehydrog"/>
    <property type="match status" value="1"/>
</dbReference>
<dbReference type="EC" id="1.1.1.94" evidence="10 13"/>
<dbReference type="InterPro" id="IPR036291">
    <property type="entry name" value="NAD(P)-bd_dom_sf"/>
</dbReference>
<evidence type="ECO:0000256" key="14">
    <source>
        <dbReference type="PIRSR" id="PIRSR000114-1"/>
    </source>
</evidence>
<comment type="function">
    <text evidence="13">Catalyzes the reduction of the glycolytic intermediate dihydroxyacetone phosphate (DHAP) to sn-glycerol 3-phosphate (G3P), the key precursor for phospholipid synthesis.</text>
</comment>
<evidence type="ECO:0000256" key="2">
    <source>
        <dbReference type="ARBA" id="ARBA00022516"/>
    </source>
</evidence>
<feature type="binding site" evidence="13">
    <location>
        <position position="276"/>
    </location>
    <ligand>
        <name>NADPH</name>
        <dbReference type="ChEBI" id="CHEBI:57783"/>
    </ligand>
</feature>
<feature type="binding site" evidence="13">
    <location>
        <position position="278"/>
    </location>
    <ligand>
        <name>NADPH</name>
        <dbReference type="ChEBI" id="CHEBI:57783"/>
    </ligand>
</feature>
<feature type="binding site" evidence="13">
    <location>
        <position position="12"/>
    </location>
    <ligand>
        <name>NADPH</name>
        <dbReference type="ChEBI" id="CHEBI:57783"/>
    </ligand>
</feature>
<dbReference type="GO" id="GO:0005829">
    <property type="term" value="C:cytosol"/>
    <property type="evidence" value="ECO:0007669"/>
    <property type="project" value="TreeGrafter"/>
</dbReference>
<keyword evidence="13" id="KW-0963">Cytoplasm</keyword>
<dbReference type="GO" id="GO:0141152">
    <property type="term" value="F:glycerol-3-phosphate dehydrogenase (NAD+) activity"/>
    <property type="evidence" value="ECO:0007669"/>
    <property type="project" value="RHEA"/>
</dbReference>
<dbReference type="FunFam" id="3.40.50.720:FF:000019">
    <property type="entry name" value="Glycerol-3-phosphate dehydrogenase [NAD(P)+]"/>
    <property type="match status" value="1"/>
</dbReference>